<dbReference type="AlphaFoldDB" id="A0A1N6FYK2"/>
<dbReference type="InterPro" id="IPR050300">
    <property type="entry name" value="GDXG_lipolytic_enzyme"/>
</dbReference>
<organism evidence="3 4">
    <name type="scientific">Chitinophaga niabensis</name>
    <dbReference type="NCBI Taxonomy" id="536979"/>
    <lineage>
        <taxon>Bacteria</taxon>
        <taxon>Pseudomonadati</taxon>
        <taxon>Bacteroidota</taxon>
        <taxon>Chitinophagia</taxon>
        <taxon>Chitinophagales</taxon>
        <taxon>Chitinophagaceae</taxon>
        <taxon>Chitinophaga</taxon>
    </lineage>
</organism>
<evidence type="ECO:0000313" key="4">
    <source>
        <dbReference type="Proteomes" id="UP000185003"/>
    </source>
</evidence>
<protein>
    <submittedName>
        <fullName evidence="3">Acetyl esterase/lipase</fullName>
    </submittedName>
</protein>
<evidence type="ECO:0000256" key="1">
    <source>
        <dbReference type="ARBA" id="ARBA00022801"/>
    </source>
</evidence>
<accession>A0A1N6FYK2</accession>
<dbReference type="Gene3D" id="3.40.50.1820">
    <property type="entry name" value="alpha/beta hydrolase"/>
    <property type="match status" value="1"/>
</dbReference>
<dbReference type="InterPro" id="IPR049492">
    <property type="entry name" value="BD-FAE-like_dom"/>
</dbReference>
<dbReference type="PANTHER" id="PTHR48081">
    <property type="entry name" value="AB HYDROLASE SUPERFAMILY PROTEIN C4A8.06C"/>
    <property type="match status" value="1"/>
</dbReference>
<dbReference type="OrthoDB" id="9777975at2"/>
<dbReference type="EMBL" id="FSRA01000001">
    <property type="protein sequence ID" value="SIO00344.1"/>
    <property type="molecule type" value="Genomic_DNA"/>
</dbReference>
<feature type="domain" description="BD-FAE-like" evidence="2">
    <location>
        <begin position="45"/>
        <end position="188"/>
    </location>
</feature>
<proteinExistence type="predicted"/>
<dbReference type="Proteomes" id="UP000185003">
    <property type="component" value="Unassembled WGS sequence"/>
</dbReference>
<dbReference type="STRING" id="536979.SAMN04488055_2484"/>
<keyword evidence="1" id="KW-0378">Hydrolase</keyword>
<dbReference type="Pfam" id="PF20434">
    <property type="entry name" value="BD-FAE"/>
    <property type="match status" value="1"/>
</dbReference>
<reference evidence="4" key="1">
    <citation type="submission" date="2016-11" db="EMBL/GenBank/DDBJ databases">
        <authorList>
            <person name="Varghese N."/>
            <person name="Submissions S."/>
        </authorList>
    </citation>
    <scope>NUCLEOTIDE SEQUENCE [LARGE SCALE GENOMIC DNA]</scope>
    <source>
        <strain evidence="4">DSM 24787</strain>
    </source>
</reference>
<gene>
    <name evidence="3" type="ORF">SAMN04488055_2484</name>
</gene>
<name>A0A1N6FYK2_9BACT</name>
<keyword evidence="4" id="KW-1185">Reference proteome</keyword>
<dbReference type="InterPro" id="IPR029058">
    <property type="entry name" value="AB_hydrolase_fold"/>
</dbReference>
<dbReference type="RefSeq" id="WP_074239543.1">
    <property type="nucleotide sequence ID" value="NZ_FSRA01000001.1"/>
</dbReference>
<evidence type="ECO:0000259" key="2">
    <source>
        <dbReference type="Pfam" id="PF20434"/>
    </source>
</evidence>
<evidence type="ECO:0000313" key="3">
    <source>
        <dbReference type="EMBL" id="SIO00344.1"/>
    </source>
</evidence>
<dbReference type="PROSITE" id="PS51257">
    <property type="entry name" value="PROKAR_LIPOPROTEIN"/>
    <property type="match status" value="1"/>
</dbReference>
<sequence length="304" mass="32658">MKQSVAYLFISTCFLLFSCKKDKESSAAARVITDVTFGDDAKQKMDVYLPEGRNEQTPVVVMLHGGGFVAGDKSEFSAHAQQFSAKGFAVLNVNYRLVNVDGVLSDPIVHKPSPVKIADQLNDIQAAVNLAVSKSGEWGISADKWAIAGHSAGGTLALLYAYGDKNTGSRVKVAGNWAGATNFAFQNEAEVQALDPRIREVIYRAVGAEPVQANVLAYMAASPLWVAYQGRGKATINIRPESNAVGDLPDGSKAEYQQFTNILNDKGVPNKWVEVAGADHGFSQAGKWELVIGESAAFFNARLQ</sequence>
<dbReference type="GO" id="GO:0016787">
    <property type="term" value="F:hydrolase activity"/>
    <property type="evidence" value="ECO:0007669"/>
    <property type="project" value="UniProtKB-KW"/>
</dbReference>
<dbReference type="SUPFAM" id="SSF53474">
    <property type="entry name" value="alpha/beta-Hydrolases"/>
    <property type="match status" value="1"/>
</dbReference>